<dbReference type="GeneID" id="24851846"/>
<evidence type="ECO:0000256" key="1">
    <source>
        <dbReference type="SAM" id="Phobius"/>
    </source>
</evidence>
<dbReference type="HOGENOM" id="CLU_110997_0_0_2"/>
<dbReference type="RefSeq" id="WP_048038866.1">
    <property type="nucleotide sequence ID" value="NZ_CP009509.1"/>
</dbReference>
<reference evidence="2 3" key="1">
    <citation type="submission" date="2014-07" db="EMBL/GenBank/DDBJ databases">
        <title>Methanogenic archaea and the global carbon cycle.</title>
        <authorList>
            <person name="Henriksen J.R."/>
            <person name="Luke J."/>
            <person name="Reinhart S."/>
            <person name="Benedict M.N."/>
            <person name="Youngblut N.D."/>
            <person name="Metcalf M.E."/>
            <person name="Whitaker R.J."/>
            <person name="Metcalf W.W."/>
        </authorList>
    </citation>
    <scope>NUCLEOTIDE SEQUENCE [LARGE SCALE GENOMIC DNA]</scope>
    <source>
        <strain evidence="2 3">WWM610</strain>
    </source>
</reference>
<keyword evidence="1" id="KW-0812">Transmembrane</keyword>
<feature type="transmembrane region" description="Helical" evidence="1">
    <location>
        <begin position="136"/>
        <end position="155"/>
    </location>
</feature>
<keyword evidence="1" id="KW-0472">Membrane</keyword>
<proteinExistence type="predicted"/>
<feature type="transmembrane region" description="Helical" evidence="1">
    <location>
        <begin position="112"/>
        <end position="130"/>
    </location>
</feature>
<protein>
    <submittedName>
        <fullName evidence="2">Uncharacterized protein</fullName>
    </submittedName>
</protein>
<feature type="transmembrane region" description="Helical" evidence="1">
    <location>
        <begin position="191"/>
        <end position="212"/>
    </location>
</feature>
<dbReference type="AlphaFoldDB" id="A0A0E3PZ18"/>
<evidence type="ECO:0000313" key="2">
    <source>
        <dbReference type="EMBL" id="AKB41099.1"/>
    </source>
</evidence>
<organism evidence="2 3">
    <name type="scientific">Methanosarcina mazei WWM610</name>
    <dbReference type="NCBI Taxonomy" id="1434117"/>
    <lineage>
        <taxon>Archaea</taxon>
        <taxon>Methanobacteriati</taxon>
        <taxon>Methanobacteriota</taxon>
        <taxon>Stenosarchaea group</taxon>
        <taxon>Methanomicrobia</taxon>
        <taxon>Methanosarcinales</taxon>
        <taxon>Methanosarcinaceae</taxon>
        <taxon>Methanosarcina</taxon>
    </lineage>
</organism>
<sequence length="223" mass="26283">MKVDRIVKQELWRSLGSFFISLLLFVYLYTNKYILIEPQAVFILAFVFTATLFSLLVWYRKKEQLLNPSIFLIINHVFRSKSYEEKTRGPDKNEETSVFRSIRKNLSTKTNIGLLILIILLYITYLYASLVYNIDQIFWVLFLLFMGFVLSKIIYDESTEADQKDPMRLLVFYVIACVFIFVRYLVLDYPILPILKGSIIFGILLVLLVLGIKWSQRKQNSDN</sequence>
<dbReference type="EMBL" id="CP009509">
    <property type="protein sequence ID" value="AKB41099.1"/>
    <property type="molecule type" value="Genomic_DNA"/>
</dbReference>
<evidence type="ECO:0000313" key="3">
    <source>
        <dbReference type="Proteomes" id="UP000033058"/>
    </source>
</evidence>
<accession>A0A0E3PZ18</accession>
<dbReference type="Proteomes" id="UP000033058">
    <property type="component" value="Chromosome"/>
</dbReference>
<feature type="transmembrane region" description="Helical" evidence="1">
    <location>
        <begin position="167"/>
        <end position="185"/>
    </location>
</feature>
<keyword evidence="1" id="KW-1133">Transmembrane helix</keyword>
<dbReference type="PATRIC" id="fig|1434117.4.peg.2691"/>
<gene>
    <name evidence="2" type="ORF">MSMAW_2108</name>
</gene>
<feature type="transmembrane region" description="Helical" evidence="1">
    <location>
        <begin position="41"/>
        <end position="59"/>
    </location>
</feature>
<name>A0A0E3PZ18_METMZ</name>
<feature type="transmembrane region" description="Helical" evidence="1">
    <location>
        <begin position="12"/>
        <end position="29"/>
    </location>
</feature>